<dbReference type="PANTHER" id="PTHR21064">
    <property type="entry name" value="AMINOGLYCOSIDE PHOSPHOTRANSFERASE DOMAIN-CONTAINING PROTEIN-RELATED"/>
    <property type="match status" value="1"/>
</dbReference>
<dbReference type="STRING" id="288992.SAMN04488522_102526"/>
<gene>
    <name evidence="3" type="ORF">SAMN04488522_102526</name>
</gene>
<dbReference type="InterPro" id="IPR050249">
    <property type="entry name" value="Pseudomonas-type_ThrB"/>
</dbReference>
<name>A0A1M4ZZX9_9SPHI</name>
<feature type="domain" description="Aminoglycoside phosphotransferase" evidence="2">
    <location>
        <begin position="39"/>
        <end position="267"/>
    </location>
</feature>
<dbReference type="GO" id="GO:0009088">
    <property type="term" value="P:threonine biosynthetic process"/>
    <property type="evidence" value="ECO:0007669"/>
    <property type="project" value="TreeGrafter"/>
</dbReference>
<keyword evidence="3" id="KW-0418">Kinase</keyword>
<dbReference type="Gene3D" id="3.90.1200.10">
    <property type="match status" value="1"/>
</dbReference>
<accession>A0A1M4ZZX9</accession>
<dbReference type="GO" id="GO:0004413">
    <property type="term" value="F:homoserine kinase activity"/>
    <property type="evidence" value="ECO:0007669"/>
    <property type="project" value="TreeGrafter"/>
</dbReference>
<dbReference type="AlphaFoldDB" id="A0A1M4ZZX9"/>
<dbReference type="RefSeq" id="WP_073230492.1">
    <property type="nucleotide sequence ID" value="NZ_FQUQ01000002.1"/>
</dbReference>
<dbReference type="Proteomes" id="UP000184287">
    <property type="component" value="Unassembled WGS sequence"/>
</dbReference>
<organism evidence="3 4">
    <name type="scientific">Pedobacter caeni</name>
    <dbReference type="NCBI Taxonomy" id="288992"/>
    <lineage>
        <taxon>Bacteria</taxon>
        <taxon>Pseudomonadati</taxon>
        <taxon>Bacteroidota</taxon>
        <taxon>Sphingobacteriia</taxon>
        <taxon>Sphingobacteriales</taxon>
        <taxon>Sphingobacteriaceae</taxon>
        <taxon>Pedobacter</taxon>
    </lineage>
</organism>
<dbReference type="Gene3D" id="3.30.200.20">
    <property type="entry name" value="Phosphorylase Kinase, domain 1"/>
    <property type="match status" value="1"/>
</dbReference>
<dbReference type="OrthoDB" id="241498at2"/>
<keyword evidence="4" id="KW-1185">Reference proteome</keyword>
<keyword evidence="3" id="KW-0808">Transferase</keyword>
<dbReference type="Pfam" id="PF01636">
    <property type="entry name" value="APH"/>
    <property type="match status" value="1"/>
</dbReference>
<dbReference type="InterPro" id="IPR002575">
    <property type="entry name" value="Aminoglycoside_PTrfase"/>
</dbReference>
<evidence type="ECO:0000313" key="3">
    <source>
        <dbReference type="EMBL" id="SHF23417.1"/>
    </source>
</evidence>
<dbReference type="InterPro" id="IPR011009">
    <property type="entry name" value="Kinase-like_dom_sf"/>
</dbReference>
<comment type="similarity">
    <text evidence="1">Belongs to the pseudomonas-type ThrB family.</text>
</comment>
<evidence type="ECO:0000313" key="4">
    <source>
        <dbReference type="Proteomes" id="UP000184287"/>
    </source>
</evidence>
<sequence>MEKFPVISSILSADHIGLLIAKKYGLVGNVSCTLLKTGINHSYLVEQATGKFVFRLYSLKWRSDLEINEEIRLLNILKERGVPVSFPVKDVNDHYIQYLEAPEGMRQGVLFSFAEGDKLLNFSADLHLKVGEKMAKMHQATHNLKLERVTYTPKVVLEDSFLKLGKFLSADSEEHAWMVSAQQYLLDAINKADVTQLRSGSVHLDIWFDNMNITNDGLITIFDFDFCGNGWLCYDIAYYILQLYSTEKDTSQRDMKVAYFLRGYESVTKITDEERRMLPMLGVSLYFFYLGIQCQRYDNWSNVFLNETYLKRFISLLVRKYFEEKVSELL</sequence>
<evidence type="ECO:0000256" key="1">
    <source>
        <dbReference type="ARBA" id="ARBA00038240"/>
    </source>
</evidence>
<dbReference type="EMBL" id="FQUQ01000002">
    <property type="protein sequence ID" value="SHF23417.1"/>
    <property type="molecule type" value="Genomic_DNA"/>
</dbReference>
<dbReference type="SUPFAM" id="SSF56112">
    <property type="entry name" value="Protein kinase-like (PK-like)"/>
    <property type="match status" value="1"/>
</dbReference>
<evidence type="ECO:0000259" key="2">
    <source>
        <dbReference type="Pfam" id="PF01636"/>
    </source>
</evidence>
<protein>
    <submittedName>
        <fullName evidence="3">Ser/Thr protein kinase RdoA involved in Cpx stress response, MazF antagonist</fullName>
    </submittedName>
</protein>
<dbReference type="PANTHER" id="PTHR21064:SF6">
    <property type="entry name" value="AMINOGLYCOSIDE PHOSPHOTRANSFERASE DOMAIN-CONTAINING PROTEIN"/>
    <property type="match status" value="1"/>
</dbReference>
<reference evidence="4" key="1">
    <citation type="submission" date="2016-11" db="EMBL/GenBank/DDBJ databases">
        <authorList>
            <person name="Varghese N."/>
            <person name="Submissions S."/>
        </authorList>
    </citation>
    <scope>NUCLEOTIDE SEQUENCE [LARGE SCALE GENOMIC DNA]</scope>
    <source>
        <strain evidence="4">DSM 16990</strain>
    </source>
</reference>
<proteinExistence type="inferred from homology"/>